<dbReference type="Proteomes" id="UP001629244">
    <property type="component" value="Unassembled WGS sequence"/>
</dbReference>
<reference evidence="4 5" key="1">
    <citation type="submission" date="2024-06" db="EMBL/GenBank/DDBJ databases">
        <authorList>
            <person name="Kaempfer P."/>
            <person name="Viver T."/>
        </authorList>
    </citation>
    <scope>NUCLEOTIDE SEQUENCE [LARGE SCALE GENOMIC DNA]</scope>
    <source>
        <strain evidence="4 5">ST-64</strain>
    </source>
</reference>
<dbReference type="SMART" id="SM00245">
    <property type="entry name" value="TSPc"/>
    <property type="match status" value="1"/>
</dbReference>
<dbReference type="Gene3D" id="3.90.226.10">
    <property type="entry name" value="2-enoyl-CoA Hydratase, Chain A, domain 1"/>
    <property type="match status" value="1"/>
</dbReference>
<comment type="caution">
    <text evidence="4">The sequence shown here is derived from an EMBL/GenBank/DDBJ whole genome shotgun (WGS) entry which is preliminary data.</text>
</comment>
<keyword evidence="5" id="KW-1185">Reference proteome</keyword>
<feature type="compositionally biased region" description="Polar residues" evidence="1">
    <location>
        <begin position="347"/>
        <end position="356"/>
    </location>
</feature>
<feature type="compositionally biased region" description="Low complexity" evidence="1">
    <location>
        <begin position="108"/>
        <end position="123"/>
    </location>
</feature>
<evidence type="ECO:0000256" key="1">
    <source>
        <dbReference type="SAM" id="MobiDB-lite"/>
    </source>
</evidence>
<dbReference type="RefSeq" id="WP_408078354.1">
    <property type="nucleotide sequence ID" value="NZ_JBELQC010000001.1"/>
</dbReference>
<sequence length="368" mass="38740">MRSRFLAAAGLMLLSPLSMAQTTPVSEPAPVATPAFTPAIGKEAIANLADEIESNFVFPDVAKRYAAMLRAKLAAGAYDAPADAESLARQVTADLQEVAPDGHLRMHPPGAMQRPGPAAGGPAPKRPPQMEQAGMIAPGIAFVRFNAFMGDPQVLKDFAAFLDANAGAKTLIIDARTHGGGGLDEMDVLFPRIFDKPQAVMVMDTRASVAERGGPLPFASLVKVDAPREFYRAEHRVTPASPTSPWTRAKVYYLTSGRTGSAAEHLAMVFKGTGRGTLVGGTTGGAGHYGGMLGLPGGFSAFIPFGRSYFPGGDGWEQVGVKPDIAVAPDRALYEVLVREGVTPAQAETLSASHMPTGSMERRQLGKR</sequence>
<feature type="domain" description="Tail specific protease" evidence="3">
    <location>
        <begin position="154"/>
        <end position="328"/>
    </location>
</feature>
<feature type="signal peptide" evidence="2">
    <location>
        <begin position="1"/>
        <end position="20"/>
    </location>
</feature>
<organism evidence="4 5">
    <name type="scientific">Sphingomonas plantiphila</name>
    <dbReference type="NCBI Taxonomy" id="3163295"/>
    <lineage>
        <taxon>Bacteria</taxon>
        <taxon>Pseudomonadati</taxon>
        <taxon>Pseudomonadota</taxon>
        <taxon>Alphaproteobacteria</taxon>
        <taxon>Sphingomonadales</taxon>
        <taxon>Sphingomonadaceae</taxon>
        <taxon>Sphingomonas</taxon>
    </lineage>
</organism>
<accession>A0ABW8YME5</accession>
<gene>
    <name evidence="4" type="ORF">ABS767_10805</name>
</gene>
<keyword evidence="2" id="KW-0732">Signal</keyword>
<proteinExistence type="predicted"/>
<evidence type="ECO:0000313" key="5">
    <source>
        <dbReference type="Proteomes" id="UP001629244"/>
    </source>
</evidence>
<dbReference type="SUPFAM" id="SSF52096">
    <property type="entry name" value="ClpP/crotonase"/>
    <property type="match status" value="1"/>
</dbReference>
<dbReference type="EMBL" id="JBELQC010000001">
    <property type="protein sequence ID" value="MFL9841453.1"/>
    <property type="molecule type" value="Genomic_DNA"/>
</dbReference>
<dbReference type="InterPro" id="IPR029045">
    <property type="entry name" value="ClpP/crotonase-like_dom_sf"/>
</dbReference>
<dbReference type="PANTHER" id="PTHR11261">
    <property type="entry name" value="INTERPHOTORECEPTOR RETINOID-BINDING PROTEIN"/>
    <property type="match status" value="1"/>
</dbReference>
<dbReference type="Pfam" id="PF03572">
    <property type="entry name" value="Peptidase_S41"/>
    <property type="match status" value="1"/>
</dbReference>
<dbReference type="Gene3D" id="3.30.750.44">
    <property type="match status" value="1"/>
</dbReference>
<feature type="region of interest" description="Disordered" evidence="1">
    <location>
        <begin position="108"/>
        <end position="128"/>
    </location>
</feature>
<protein>
    <submittedName>
        <fullName evidence="4">S41 family peptidase</fullName>
    </submittedName>
</protein>
<dbReference type="InterPro" id="IPR005151">
    <property type="entry name" value="Tail-specific_protease"/>
</dbReference>
<dbReference type="Pfam" id="PF11918">
    <property type="entry name" value="Peptidase_S41_N"/>
    <property type="match status" value="1"/>
</dbReference>
<evidence type="ECO:0000256" key="2">
    <source>
        <dbReference type="SAM" id="SignalP"/>
    </source>
</evidence>
<evidence type="ECO:0000313" key="4">
    <source>
        <dbReference type="EMBL" id="MFL9841453.1"/>
    </source>
</evidence>
<name>A0ABW8YME5_9SPHN</name>
<dbReference type="PANTHER" id="PTHR11261:SF3">
    <property type="entry name" value="RETINOL-BINDING PROTEIN 3"/>
    <property type="match status" value="1"/>
</dbReference>
<feature type="region of interest" description="Disordered" evidence="1">
    <location>
        <begin position="347"/>
        <end position="368"/>
    </location>
</feature>
<evidence type="ECO:0000259" key="3">
    <source>
        <dbReference type="SMART" id="SM00245"/>
    </source>
</evidence>
<feature type="chain" id="PRO_5046206259" evidence="2">
    <location>
        <begin position="21"/>
        <end position="368"/>
    </location>
</feature>